<comment type="subcellular location">
    <subcellularLocation>
        <location evidence="1">Nucleus</location>
    </subcellularLocation>
</comment>
<dbReference type="GO" id="GO:0005634">
    <property type="term" value="C:nucleus"/>
    <property type="evidence" value="ECO:0007669"/>
    <property type="project" value="UniProtKB-SubCell"/>
</dbReference>
<evidence type="ECO:0000259" key="7">
    <source>
        <dbReference type="PROSITE" id="PS50048"/>
    </source>
</evidence>
<dbReference type="SUPFAM" id="SSF57701">
    <property type="entry name" value="Zn2/Cys6 DNA-binding domain"/>
    <property type="match status" value="1"/>
</dbReference>
<dbReference type="Gene3D" id="4.10.240.10">
    <property type="entry name" value="Zn(2)-C6 fungal-type DNA-binding domain"/>
    <property type="match status" value="1"/>
</dbReference>
<dbReference type="EMBL" id="JAPVEA010000008">
    <property type="protein sequence ID" value="KAJ5438079.1"/>
    <property type="molecule type" value="Genomic_DNA"/>
</dbReference>
<dbReference type="Pfam" id="PF00172">
    <property type="entry name" value="Zn_clus"/>
    <property type="match status" value="1"/>
</dbReference>
<evidence type="ECO:0000313" key="9">
    <source>
        <dbReference type="Proteomes" id="UP001213681"/>
    </source>
</evidence>
<evidence type="ECO:0000256" key="4">
    <source>
        <dbReference type="ARBA" id="ARBA00023125"/>
    </source>
</evidence>
<evidence type="ECO:0000256" key="6">
    <source>
        <dbReference type="ARBA" id="ARBA00023242"/>
    </source>
</evidence>
<dbReference type="GO" id="GO:0000981">
    <property type="term" value="F:DNA-binding transcription factor activity, RNA polymerase II-specific"/>
    <property type="evidence" value="ECO:0007669"/>
    <property type="project" value="InterPro"/>
</dbReference>
<dbReference type="InterPro" id="IPR050815">
    <property type="entry name" value="TF_fung"/>
</dbReference>
<keyword evidence="5" id="KW-0804">Transcription</keyword>
<dbReference type="CDD" id="cd00067">
    <property type="entry name" value="GAL4"/>
    <property type="match status" value="1"/>
</dbReference>
<evidence type="ECO:0000256" key="1">
    <source>
        <dbReference type="ARBA" id="ARBA00004123"/>
    </source>
</evidence>
<feature type="domain" description="Zn(2)-C6 fungal-type" evidence="7">
    <location>
        <begin position="11"/>
        <end position="41"/>
    </location>
</feature>
<evidence type="ECO:0000256" key="3">
    <source>
        <dbReference type="ARBA" id="ARBA00023015"/>
    </source>
</evidence>
<sequence>MATHHAFESISCSRCQLKKIRCNRVSPQCDKCESIGAQCQYRPRKPRSKKQGNDNSDYSILTDVLSRLQRLEEHCGLEKAPETDEHADRSMSRSFVDSDIAGAVLSDHAQAPATPGVIGGILSRIKNPQTRALLLSNVFSHLRAVESCFFENENCMGAIAAAMMEIEYLQETPAKEALENPEIPNELTKKFIQSKFAAQ</sequence>
<dbReference type="InterPro" id="IPR001138">
    <property type="entry name" value="Zn2Cys6_DnaBD"/>
</dbReference>
<reference evidence="8" key="1">
    <citation type="submission" date="2022-12" db="EMBL/GenBank/DDBJ databases">
        <authorList>
            <person name="Petersen C."/>
        </authorList>
    </citation>
    <scope>NUCLEOTIDE SEQUENCE</scope>
    <source>
        <strain evidence="8">IBT 16125</strain>
    </source>
</reference>
<name>A0AAD6BW87_9EURO</name>
<dbReference type="PANTHER" id="PTHR47338">
    <property type="entry name" value="ZN(II)2CYS6 TRANSCRIPTION FACTOR (EUROFUNG)-RELATED"/>
    <property type="match status" value="1"/>
</dbReference>
<dbReference type="Proteomes" id="UP001213681">
    <property type="component" value="Unassembled WGS sequence"/>
</dbReference>
<dbReference type="PANTHER" id="PTHR47338:SF5">
    <property type="entry name" value="ZN(II)2CYS6 TRANSCRIPTION FACTOR (EUROFUNG)"/>
    <property type="match status" value="1"/>
</dbReference>
<evidence type="ECO:0000313" key="8">
    <source>
        <dbReference type="EMBL" id="KAJ5438079.1"/>
    </source>
</evidence>
<organism evidence="8 9">
    <name type="scientific">Penicillium daleae</name>
    <dbReference type="NCBI Taxonomy" id="63821"/>
    <lineage>
        <taxon>Eukaryota</taxon>
        <taxon>Fungi</taxon>
        <taxon>Dikarya</taxon>
        <taxon>Ascomycota</taxon>
        <taxon>Pezizomycotina</taxon>
        <taxon>Eurotiomycetes</taxon>
        <taxon>Eurotiomycetidae</taxon>
        <taxon>Eurotiales</taxon>
        <taxon>Aspergillaceae</taxon>
        <taxon>Penicillium</taxon>
    </lineage>
</organism>
<dbReference type="PROSITE" id="PS50048">
    <property type="entry name" value="ZN2_CY6_FUNGAL_2"/>
    <property type="match status" value="1"/>
</dbReference>
<evidence type="ECO:0000256" key="5">
    <source>
        <dbReference type="ARBA" id="ARBA00023163"/>
    </source>
</evidence>
<dbReference type="AlphaFoldDB" id="A0AAD6BW87"/>
<dbReference type="RefSeq" id="XP_056761308.1">
    <property type="nucleotide sequence ID" value="XM_056912459.1"/>
</dbReference>
<accession>A0AAD6BW87</accession>
<dbReference type="GeneID" id="81602702"/>
<keyword evidence="2" id="KW-0479">Metal-binding</keyword>
<keyword evidence="9" id="KW-1185">Reference proteome</keyword>
<dbReference type="GO" id="GO:0003677">
    <property type="term" value="F:DNA binding"/>
    <property type="evidence" value="ECO:0007669"/>
    <property type="project" value="UniProtKB-KW"/>
</dbReference>
<dbReference type="SMART" id="SM00066">
    <property type="entry name" value="GAL4"/>
    <property type="match status" value="1"/>
</dbReference>
<keyword evidence="6" id="KW-0539">Nucleus</keyword>
<gene>
    <name evidence="8" type="ORF">N7458_009077</name>
</gene>
<reference evidence="8" key="2">
    <citation type="journal article" date="2023" name="IMA Fungus">
        <title>Comparative genomic study of the Penicillium genus elucidates a diverse pangenome and 15 lateral gene transfer events.</title>
        <authorList>
            <person name="Petersen C."/>
            <person name="Sorensen T."/>
            <person name="Nielsen M.R."/>
            <person name="Sondergaard T.E."/>
            <person name="Sorensen J.L."/>
            <person name="Fitzpatrick D.A."/>
            <person name="Frisvad J.C."/>
            <person name="Nielsen K.L."/>
        </authorList>
    </citation>
    <scope>NUCLEOTIDE SEQUENCE</scope>
    <source>
        <strain evidence="8">IBT 16125</strain>
    </source>
</reference>
<evidence type="ECO:0000256" key="2">
    <source>
        <dbReference type="ARBA" id="ARBA00022723"/>
    </source>
</evidence>
<comment type="caution">
    <text evidence="8">The sequence shown here is derived from an EMBL/GenBank/DDBJ whole genome shotgun (WGS) entry which is preliminary data.</text>
</comment>
<keyword evidence="3" id="KW-0805">Transcription regulation</keyword>
<proteinExistence type="predicted"/>
<dbReference type="GO" id="GO:0008270">
    <property type="term" value="F:zinc ion binding"/>
    <property type="evidence" value="ECO:0007669"/>
    <property type="project" value="InterPro"/>
</dbReference>
<dbReference type="InterPro" id="IPR036864">
    <property type="entry name" value="Zn2-C6_fun-type_DNA-bd_sf"/>
</dbReference>
<protein>
    <recommendedName>
        <fullName evidence="7">Zn(2)-C6 fungal-type domain-containing protein</fullName>
    </recommendedName>
</protein>
<keyword evidence="4" id="KW-0238">DNA-binding</keyword>